<proteinExistence type="predicted"/>
<name>A0A7R9ZRK2_9STRA</name>
<reference evidence="1" key="1">
    <citation type="submission" date="2021-01" db="EMBL/GenBank/DDBJ databases">
        <authorList>
            <person name="Corre E."/>
            <person name="Pelletier E."/>
            <person name="Niang G."/>
            <person name="Scheremetjew M."/>
            <person name="Finn R."/>
            <person name="Kale V."/>
            <person name="Holt S."/>
            <person name="Cochrane G."/>
            <person name="Meng A."/>
            <person name="Brown T."/>
            <person name="Cohen L."/>
        </authorList>
    </citation>
    <scope>NUCLEOTIDE SEQUENCE</scope>
    <source>
        <strain evidence="1">CCMP3328</strain>
    </source>
</reference>
<gene>
    <name evidence="1" type="ORF">CAUS1442_LOCUS13385</name>
</gene>
<sequence>MKAIIQVIDMVDLLDGRHGGGEDGGHRKRCTMQWNEMQRNAMWGPPSTLPGKEVAVIDVGIGHAPKCHMRNIQPSMVLLLVMVGHTEHSKGVQNTPRLVHRLRIHDPGGNCCSSRGNVGMNDLCGDSRGRKRKEYSAPHPLATDVH</sequence>
<dbReference type="AlphaFoldDB" id="A0A7R9ZRK2"/>
<protein>
    <submittedName>
        <fullName evidence="1">Uncharacterized protein</fullName>
    </submittedName>
</protein>
<dbReference type="EMBL" id="HBEF01021634">
    <property type="protein sequence ID" value="CAD8341250.1"/>
    <property type="molecule type" value="Transcribed_RNA"/>
</dbReference>
<organism evidence="1">
    <name type="scientific">Craspedostauros australis</name>
    <dbReference type="NCBI Taxonomy" id="1486917"/>
    <lineage>
        <taxon>Eukaryota</taxon>
        <taxon>Sar</taxon>
        <taxon>Stramenopiles</taxon>
        <taxon>Ochrophyta</taxon>
        <taxon>Bacillariophyta</taxon>
        <taxon>Bacillariophyceae</taxon>
        <taxon>Bacillariophycidae</taxon>
        <taxon>Naviculales</taxon>
        <taxon>Naviculaceae</taxon>
        <taxon>Craspedostauros</taxon>
    </lineage>
</organism>
<accession>A0A7R9ZRK2</accession>
<evidence type="ECO:0000313" key="1">
    <source>
        <dbReference type="EMBL" id="CAD8341250.1"/>
    </source>
</evidence>